<dbReference type="RefSeq" id="XP_047767690.1">
    <property type="nucleotide sequence ID" value="XM_047911822.1"/>
</dbReference>
<sequence length="68" mass="7911">MYQEYIQHTKLKELLSLSEQNLALQRKITKEAEARLARIRNENQNQRDMSADMGITATSSKDKERSEA</sequence>
<dbReference type="KEGG" id="ffu:CLAFUR5_12674"/>
<dbReference type="GeneID" id="71992552"/>
<accession>A0A9Q8PIK4</accession>
<keyword evidence="3" id="KW-1185">Reference proteome</keyword>
<reference evidence="2" key="1">
    <citation type="submission" date="2021-12" db="EMBL/GenBank/DDBJ databases">
        <authorList>
            <person name="Zaccaron A."/>
            <person name="Stergiopoulos I."/>
        </authorList>
    </citation>
    <scope>NUCLEOTIDE SEQUENCE</scope>
    <source>
        <strain evidence="2">Race5_Kim</strain>
    </source>
</reference>
<reference evidence="2" key="2">
    <citation type="journal article" date="2022" name="Microb. Genom.">
        <title>A chromosome-scale genome assembly of the tomato pathogen Cladosporium fulvum reveals a compartmentalized genome architecture and the presence of a dispensable chromosome.</title>
        <authorList>
            <person name="Zaccaron A.Z."/>
            <person name="Chen L.H."/>
            <person name="Samaras A."/>
            <person name="Stergiopoulos I."/>
        </authorList>
    </citation>
    <scope>NUCLEOTIDE SEQUENCE</scope>
    <source>
        <strain evidence="2">Race5_Kim</strain>
    </source>
</reference>
<name>A0A9Q8PIK4_PASFU</name>
<evidence type="ECO:0000256" key="1">
    <source>
        <dbReference type="SAM" id="MobiDB-lite"/>
    </source>
</evidence>
<feature type="region of interest" description="Disordered" evidence="1">
    <location>
        <begin position="39"/>
        <end position="68"/>
    </location>
</feature>
<evidence type="ECO:0000313" key="3">
    <source>
        <dbReference type="Proteomes" id="UP000756132"/>
    </source>
</evidence>
<protein>
    <submittedName>
        <fullName evidence="2">Uncharacterized protein</fullName>
    </submittedName>
</protein>
<gene>
    <name evidence="2" type="ORF">CLAFUR5_12674</name>
</gene>
<organism evidence="2 3">
    <name type="scientific">Passalora fulva</name>
    <name type="common">Tomato leaf mold</name>
    <name type="synonym">Cladosporium fulvum</name>
    <dbReference type="NCBI Taxonomy" id="5499"/>
    <lineage>
        <taxon>Eukaryota</taxon>
        <taxon>Fungi</taxon>
        <taxon>Dikarya</taxon>
        <taxon>Ascomycota</taxon>
        <taxon>Pezizomycotina</taxon>
        <taxon>Dothideomycetes</taxon>
        <taxon>Dothideomycetidae</taxon>
        <taxon>Mycosphaerellales</taxon>
        <taxon>Mycosphaerellaceae</taxon>
        <taxon>Fulvia</taxon>
    </lineage>
</organism>
<dbReference type="AlphaFoldDB" id="A0A9Q8PIK4"/>
<dbReference type="Proteomes" id="UP000756132">
    <property type="component" value="Chromosome 11"/>
</dbReference>
<dbReference type="EMBL" id="CP090173">
    <property type="protein sequence ID" value="UJO23324.1"/>
    <property type="molecule type" value="Genomic_DNA"/>
</dbReference>
<proteinExistence type="predicted"/>
<evidence type="ECO:0000313" key="2">
    <source>
        <dbReference type="EMBL" id="UJO23324.1"/>
    </source>
</evidence>